<dbReference type="EMBL" id="AP014936">
    <property type="protein sequence ID" value="BAU49052.1"/>
    <property type="molecule type" value="Genomic_DNA"/>
</dbReference>
<evidence type="ECO:0000313" key="1">
    <source>
        <dbReference type="EMBL" id="BAU49052.1"/>
    </source>
</evidence>
<organism evidence="1 2">
    <name type="scientific">Sulfurifustis variabilis</name>
    <dbReference type="NCBI Taxonomy" id="1675686"/>
    <lineage>
        <taxon>Bacteria</taxon>
        <taxon>Pseudomonadati</taxon>
        <taxon>Pseudomonadota</taxon>
        <taxon>Gammaproteobacteria</taxon>
        <taxon>Acidiferrobacterales</taxon>
        <taxon>Acidiferrobacteraceae</taxon>
        <taxon>Sulfurifustis</taxon>
    </lineage>
</organism>
<dbReference type="Proteomes" id="UP000218899">
    <property type="component" value="Chromosome"/>
</dbReference>
<dbReference type="OrthoDB" id="8557943at2"/>
<dbReference type="Gene3D" id="3.40.1260.10">
    <property type="entry name" value="DsrEFH-like"/>
    <property type="match status" value="1"/>
</dbReference>
<dbReference type="PANTHER" id="PTHR37691:SF1">
    <property type="entry name" value="BLR3518 PROTEIN"/>
    <property type="match status" value="1"/>
</dbReference>
<dbReference type="AlphaFoldDB" id="A0A1B4V8T2"/>
<gene>
    <name evidence="1" type="ORF">SVA_2504</name>
</gene>
<dbReference type="KEGG" id="sva:SVA_2504"/>
<dbReference type="InterPro" id="IPR027396">
    <property type="entry name" value="DsrEFH-like"/>
</dbReference>
<dbReference type="SUPFAM" id="SSF75169">
    <property type="entry name" value="DsrEFH-like"/>
    <property type="match status" value="1"/>
</dbReference>
<dbReference type="RefSeq" id="WP_096461507.1">
    <property type="nucleotide sequence ID" value="NZ_AP014936.1"/>
</dbReference>
<dbReference type="PANTHER" id="PTHR37691">
    <property type="entry name" value="BLR3518 PROTEIN"/>
    <property type="match status" value="1"/>
</dbReference>
<sequence length="244" mass="26961">MNEQKLSEEFLNAFVDDQLGPEEKSRAFLELSRDEALNRQVCELRKLRDMVRMAYADIQPPSTETGAGGRSGRLGIGIAAAVTLALGVVLGWTLHQRPAELHPAVEASGSMQVQAPQEDATDAQLKIVVHLNERAPQRIEQALDEVESLLKLYRSTGQAARVELVVNGDGLALLRSDLSPAPERVRRMQQEYDNLTFIACQNTIDRLKRDTGVVARLLPGVVVIDSGVAQLQRRQNQGWAYIQA</sequence>
<accession>A0A1B4V8T2</accession>
<reference evidence="1 2" key="1">
    <citation type="submission" date="2015-08" db="EMBL/GenBank/DDBJ databases">
        <title>Complete genome sequence of Sulfurifustis variabilis.</title>
        <authorList>
            <person name="Miura A."/>
            <person name="Kojima H."/>
            <person name="Fukui M."/>
        </authorList>
    </citation>
    <scope>NUCLEOTIDE SEQUENCE [LARGE SCALE GENOMIC DNA]</scope>
    <source>
        <strain evidence="2">skN76</strain>
    </source>
</reference>
<protein>
    <submittedName>
        <fullName evidence="1">Uncharacterized protein</fullName>
    </submittedName>
</protein>
<proteinExistence type="predicted"/>
<keyword evidence="2" id="KW-1185">Reference proteome</keyword>
<evidence type="ECO:0000313" key="2">
    <source>
        <dbReference type="Proteomes" id="UP000218899"/>
    </source>
</evidence>
<name>A0A1B4V8T2_9GAMM</name>